<dbReference type="InterPro" id="IPR001307">
    <property type="entry name" value="Thiosulphate_STrfase_CS"/>
</dbReference>
<dbReference type="Gene3D" id="3.40.250.10">
    <property type="entry name" value="Rhodanese-like domain"/>
    <property type="match status" value="1"/>
</dbReference>
<dbReference type="PANTHER" id="PTHR43031">
    <property type="entry name" value="FAD-DEPENDENT OXIDOREDUCTASE"/>
    <property type="match status" value="1"/>
</dbReference>
<organism evidence="1 2">
    <name type="scientific">Vagococcus zengguangii</name>
    <dbReference type="NCBI Taxonomy" id="2571750"/>
    <lineage>
        <taxon>Bacteria</taxon>
        <taxon>Bacillati</taxon>
        <taxon>Bacillota</taxon>
        <taxon>Bacilli</taxon>
        <taxon>Lactobacillales</taxon>
        <taxon>Enterococcaceae</taxon>
        <taxon>Vagococcus</taxon>
    </lineage>
</organism>
<dbReference type="AlphaFoldDB" id="A0A4D7CXS6"/>
<proteinExistence type="predicted"/>
<sequence>MLFFDKTPSVSGETVLNKLNEKPMIIDIRQADAFKEGHIPGAKNLTADQAVQQNFKAGQEVFVVCYAGMSSQSVVKKLVKQGVDAYSVRGGMGAWQGPTKGGK</sequence>
<keyword evidence="2" id="KW-1185">Reference proteome</keyword>
<dbReference type="Proteomes" id="UP000298615">
    <property type="component" value="Chromosome"/>
</dbReference>
<dbReference type="Pfam" id="PF00581">
    <property type="entry name" value="Rhodanese"/>
    <property type="match status" value="1"/>
</dbReference>
<dbReference type="InterPro" id="IPR050229">
    <property type="entry name" value="GlpE_sulfurtransferase"/>
</dbReference>
<dbReference type="InterPro" id="IPR001763">
    <property type="entry name" value="Rhodanese-like_dom"/>
</dbReference>
<evidence type="ECO:0000313" key="2">
    <source>
        <dbReference type="Proteomes" id="UP000298615"/>
    </source>
</evidence>
<dbReference type="PROSITE" id="PS50206">
    <property type="entry name" value="RHODANESE_3"/>
    <property type="match status" value="1"/>
</dbReference>
<reference evidence="1 2" key="1">
    <citation type="submission" date="2019-04" db="EMBL/GenBank/DDBJ databases">
        <title>Vagococcus sp. nov., isolated from faeces of yaks (Bos grunniens).</title>
        <authorList>
            <person name="Ge Y."/>
        </authorList>
    </citation>
    <scope>NUCLEOTIDE SEQUENCE [LARGE SCALE GENOMIC DNA]</scope>
    <source>
        <strain evidence="1 2">MN-17</strain>
    </source>
</reference>
<dbReference type="SMART" id="SM00450">
    <property type="entry name" value="RHOD"/>
    <property type="match status" value="1"/>
</dbReference>
<evidence type="ECO:0000313" key="1">
    <source>
        <dbReference type="EMBL" id="QCI87267.1"/>
    </source>
</evidence>
<accession>A0A4D7CXS6</accession>
<dbReference type="KEGG" id="vao:FA707_10145"/>
<dbReference type="CDD" id="cd00158">
    <property type="entry name" value="RHOD"/>
    <property type="match status" value="1"/>
</dbReference>
<dbReference type="RefSeq" id="WP_136954089.1">
    <property type="nucleotide sequence ID" value="NZ_CP039712.1"/>
</dbReference>
<dbReference type="EMBL" id="CP039712">
    <property type="protein sequence ID" value="QCI87267.1"/>
    <property type="molecule type" value="Genomic_DNA"/>
</dbReference>
<dbReference type="SUPFAM" id="SSF52821">
    <property type="entry name" value="Rhodanese/Cell cycle control phosphatase"/>
    <property type="match status" value="1"/>
</dbReference>
<dbReference type="PROSITE" id="PS00380">
    <property type="entry name" value="RHODANESE_1"/>
    <property type="match status" value="1"/>
</dbReference>
<dbReference type="InterPro" id="IPR036873">
    <property type="entry name" value="Rhodanese-like_dom_sf"/>
</dbReference>
<gene>
    <name evidence="1" type="ORF">FA707_10145</name>
</gene>
<protein>
    <submittedName>
        <fullName evidence="1">Rhodanese-like domain-containing protein</fullName>
    </submittedName>
</protein>
<name>A0A4D7CXS6_9ENTE</name>
<dbReference type="GO" id="GO:0004792">
    <property type="term" value="F:thiosulfate-cyanide sulfurtransferase activity"/>
    <property type="evidence" value="ECO:0007669"/>
    <property type="project" value="InterPro"/>
</dbReference>
<dbReference type="PANTHER" id="PTHR43031:SF1">
    <property type="entry name" value="PYRIDINE NUCLEOTIDE-DISULPHIDE OXIDOREDUCTASE"/>
    <property type="match status" value="1"/>
</dbReference>
<dbReference type="OrthoDB" id="9800872at2"/>